<name>A0A1G2M4G3_9BACT</name>
<protein>
    <submittedName>
        <fullName evidence="2">Uncharacterized protein</fullName>
    </submittedName>
</protein>
<accession>A0A1G2M4G3</accession>
<organism evidence="2 3">
    <name type="scientific">Candidatus Taylorbacteria bacterium RIFCSPHIGHO2_01_FULL_46_22b</name>
    <dbReference type="NCBI Taxonomy" id="1802301"/>
    <lineage>
        <taxon>Bacteria</taxon>
        <taxon>Candidatus Tayloriibacteriota</taxon>
    </lineage>
</organism>
<keyword evidence="1" id="KW-0472">Membrane</keyword>
<evidence type="ECO:0000313" key="2">
    <source>
        <dbReference type="EMBL" id="OHA17921.1"/>
    </source>
</evidence>
<keyword evidence="1" id="KW-0812">Transmembrane</keyword>
<keyword evidence="1" id="KW-1133">Transmembrane helix</keyword>
<dbReference type="AlphaFoldDB" id="A0A1G2M4G3"/>
<dbReference type="Proteomes" id="UP000178873">
    <property type="component" value="Unassembled WGS sequence"/>
</dbReference>
<proteinExistence type="predicted"/>
<dbReference type="STRING" id="1802301.A2664_01020"/>
<evidence type="ECO:0000256" key="1">
    <source>
        <dbReference type="SAM" id="Phobius"/>
    </source>
</evidence>
<comment type="caution">
    <text evidence="2">The sequence shown here is derived from an EMBL/GenBank/DDBJ whole genome shotgun (WGS) entry which is preliminary data.</text>
</comment>
<sequence length="97" mass="10142">MPPIQQNQKSVGPIIGIIIIIVVLLVGALYFWGGTLNKSTMPIESPEQISAGTDTVVSGLQTVGVTDSLEDISADLNATDVSSLDDSDNIESVVNSQ</sequence>
<reference evidence="2 3" key="1">
    <citation type="journal article" date="2016" name="Nat. Commun.">
        <title>Thousands of microbial genomes shed light on interconnected biogeochemical processes in an aquifer system.</title>
        <authorList>
            <person name="Anantharaman K."/>
            <person name="Brown C.T."/>
            <person name="Hug L.A."/>
            <person name="Sharon I."/>
            <person name="Castelle C.J."/>
            <person name="Probst A.J."/>
            <person name="Thomas B.C."/>
            <person name="Singh A."/>
            <person name="Wilkins M.J."/>
            <person name="Karaoz U."/>
            <person name="Brodie E.L."/>
            <person name="Williams K.H."/>
            <person name="Hubbard S.S."/>
            <person name="Banfield J.F."/>
        </authorList>
    </citation>
    <scope>NUCLEOTIDE SEQUENCE [LARGE SCALE GENOMIC DNA]</scope>
</reference>
<gene>
    <name evidence="2" type="ORF">A2664_01020</name>
</gene>
<evidence type="ECO:0000313" key="3">
    <source>
        <dbReference type="Proteomes" id="UP000178873"/>
    </source>
</evidence>
<feature type="transmembrane region" description="Helical" evidence="1">
    <location>
        <begin position="12"/>
        <end position="32"/>
    </location>
</feature>
<dbReference type="EMBL" id="MHRF01000010">
    <property type="protein sequence ID" value="OHA17921.1"/>
    <property type="molecule type" value="Genomic_DNA"/>
</dbReference>